<evidence type="ECO:0000313" key="16">
    <source>
        <dbReference type="EMBL" id="SAL44190.1"/>
    </source>
</evidence>
<dbReference type="InterPro" id="IPR008640">
    <property type="entry name" value="Adhesin_Head_dom"/>
</dbReference>
<evidence type="ECO:0000256" key="4">
    <source>
        <dbReference type="ARBA" id="ARBA00022448"/>
    </source>
</evidence>
<dbReference type="InterPro" id="IPR045584">
    <property type="entry name" value="Pilin-like"/>
</dbReference>
<keyword evidence="6" id="KW-0812">Transmembrane</keyword>
<keyword evidence="4" id="KW-0813">Transport</keyword>
<feature type="domain" description="Trimeric autotransporter adhesin YadA-like stalk" evidence="14">
    <location>
        <begin position="145"/>
        <end position="178"/>
    </location>
</feature>
<dbReference type="InterPro" id="IPR005594">
    <property type="entry name" value="YadA_C"/>
</dbReference>
<comment type="subcellular location">
    <subcellularLocation>
        <location evidence="2">Cell outer membrane</location>
    </subcellularLocation>
    <subcellularLocation>
        <location evidence="1">Cell surface</location>
    </subcellularLocation>
</comment>
<feature type="domain" description="Trimeric autotransporter adhesin YadA-like stalk" evidence="14">
    <location>
        <begin position="316"/>
        <end position="359"/>
    </location>
</feature>
<evidence type="ECO:0000256" key="6">
    <source>
        <dbReference type="ARBA" id="ARBA00022692"/>
    </source>
</evidence>
<dbReference type="Pfam" id="PF13018">
    <property type="entry name" value="ESPR"/>
    <property type="match status" value="1"/>
</dbReference>
<keyword evidence="5" id="KW-1134">Transmembrane beta strand</keyword>
<comment type="similarity">
    <text evidence="3">Belongs to the autotransporter-2 (AT-2) (TC 1.B.40) family.</text>
</comment>
<feature type="region of interest" description="Disordered" evidence="11">
    <location>
        <begin position="1204"/>
        <end position="1225"/>
    </location>
</feature>
<dbReference type="InterPro" id="IPR024973">
    <property type="entry name" value="ESPR"/>
</dbReference>
<accession>A0A158HKN6</accession>
<dbReference type="Gene3D" id="2.150.10.10">
    <property type="entry name" value="Serralysin-like metalloprotease, C-terminal"/>
    <property type="match status" value="3"/>
</dbReference>
<evidence type="ECO:0000259" key="12">
    <source>
        <dbReference type="Pfam" id="PF03895"/>
    </source>
</evidence>
<feature type="domain" description="Trimeric autotransporter adhesin YadA-like stalk" evidence="14">
    <location>
        <begin position="1216"/>
        <end position="1249"/>
    </location>
</feature>
<evidence type="ECO:0000256" key="8">
    <source>
        <dbReference type="ARBA" id="ARBA00022927"/>
    </source>
</evidence>
<dbReference type="GO" id="GO:0015031">
    <property type="term" value="P:protein transport"/>
    <property type="evidence" value="ECO:0007669"/>
    <property type="project" value="UniProtKB-KW"/>
</dbReference>
<evidence type="ECO:0000256" key="11">
    <source>
        <dbReference type="SAM" id="MobiDB-lite"/>
    </source>
</evidence>
<keyword evidence="8" id="KW-0653">Protein transport</keyword>
<proteinExistence type="inferred from homology"/>
<dbReference type="GO" id="GO:0009279">
    <property type="term" value="C:cell outer membrane"/>
    <property type="evidence" value="ECO:0007669"/>
    <property type="project" value="UniProtKB-SubCell"/>
</dbReference>
<dbReference type="EMBL" id="FCOC02000017">
    <property type="protein sequence ID" value="SAL44190.1"/>
    <property type="molecule type" value="Genomic_DNA"/>
</dbReference>
<evidence type="ECO:0000256" key="5">
    <source>
        <dbReference type="ARBA" id="ARBA00022452"/>
    </source>
</evidence>
<feature type="region of interest" description="Disordered" evidence="11">
    <location>
        <begin position="1098"/>
        <end position="1123"/>
    </location>
</feature>
<feature type="domain" description="Trimeric autotransporter adhesin YadA-like stalk" evidence="14">
    <location>
        <begin position="923"/>
        <end position="964"/>
    </location>
</feature>
<dbReference type="Gene3D" id="3.30.1300.30">
    <property type="entry name" value="GSPII I/J protein-like"/>
    <property type="match status" value="1"/>
</dbReference>
<dbReference type="Pfam" id="PF05662">
    <property type="entry name" value="YadA_stalk"/>
    <property type="match status" value="11"/>
</dbReference>
<dbReference type="OrthoDB" id="1632057at2"/>
<dbReference type="GO" id="GO:0009986">
    <property type="term" value="C:cell surface"/>
    <property type="evidence" value="ECO:0007669"/>
    <property type="project" value="UniProtKB-SubCell"/>
</dbReference>
<keyword evidence="7" id="KW-0732">Signal</keyword>
<feature type="domain" description="Trimeric autotransporter adhesin YadA-like stalk" evidence="14">
    <location>
        <begin position="838"/>
        <end position="881"/>
    </location>
</feature>
<dbReference type="InterPro" id="IPR011049">
    <property type="entry name" value="Serralysin-like_metalloprot_C"/>
</dbReference>
<evidence type="ECO:0000256" key="2">
    <source>
        <dbReference type="ARBA" id="ARBA00004442"/>
    </source>
</evidence>
<feature type="domain" description="Trimeric autotransporter adhesin YadA-like head" evidence="13">
    <location>
        <begin position="201"/>
        <end position="227"/>
    </location>
</feature>
<dbReference type="CDD" id="cd12820">
    <property type="entry name" value="LbR_YadA-like"/>
    <property type="match status" value="1"/>
</dbReference>
<dbReference type="Gene3D" id="1.20.5.170">
    <property type="match status" value="9"/>
</dbReference>
<feature type="domain" description="Trimeric autotransporter adhesin YadA-like stalk" evidence="14">
    <location>
        <begin position="587"/>
        <end position="631"/>
    </location>
</feature>
<feature type="domain" description="Trimeric autotransporter adhesin YadA-like head" evidence="13">
    <location>
        <begin position="1102"/>
        <end position="1128"/>
    </location>
</feature>
<organism evidence="16 17">
    <name type="scientific">Caballeronia sordidicola</name>
    <name type="common">Burkholderia sordidicola</name>
    <dbReference type="NCBI Taxonomy" id="196367"/>
    <lineage>
        <taxon>Bacteria</taxon>
        <taxon>Pseudomonadati</taxon>
        <taxon>Pseudomonadota</taxon>
        <taxon>Betaproteobacteria</taxon>
        <taxon>Burkholderiales</taxon>
        <taxon>Burkholderiaceae</taxon>
        <taxon>Caballeronia</taxon>
    </lineage>
</organism>
<feature type="domain" description="Trimeric autotransporter adhesin YadA-like head" evidence="13">
    <location>
        <begin position="286"/>
        <end position="310"/>
    </location>
</feature>
<dbReference type="SUPFAM" id="SSF54523">
    <property type="entry name" value="Pili subunits"/>
    <property type="match status" value="1"/>
</dbReference>
<feature type="domain" description="Trimeric autotransporter adhesin YadA-like stalk" evidence="14">
    <location>
        <begin position="397"/>
        <end position="441"/>
    </location>
</feature>
<feature type="domain" description="Trimeric autotransporter adhesin YadA-like head" evidence="13">
    <location>
        <begin position="1172"/>
        <end position="1198"/>
    </location>
</feature>
<keyword evidence="10" id="KW-0998">Cell outer membrane</keyword>
<dbReference type="Pfam" id="PF05658">
    <property type="entry name" value="YadA_head"/>
    <property type="match status" value="6"/>
</dbReference>
<evidence type="ECO:0000256" key="3">
    <source>
        <dbReference type="ARBA" id="ARBA00005848"/>
    </source>
</evidence>
<evidence type="ECO:0000256" key="1">
    <source>
        <dbReference type="ARBA" id="ARBA00004241"/>
    </source>
</evidence>
<evidence type="ECO:0000259" key="15">
    <source>
        <dbReference type="Pfam" id="PF13018"/>
    </source>
</evidence>
<feature type="domain" description="Trimeric autotransporter adhesin YadA-like stalk" evidence="14">
    <location>
        <begin position="1041"/>
        <end position="1080"/>
    </location>
</feature>
<sequence length="1326" mass="128747">MNKSFKSVLNRSTGTYVAASENVKSSGKPAKSKLAMKVASASLAVSASIAMLSSGHAVADESVPASEQQATMPDDATRSNLTLEDAATTLPDDSSSAATAGTGRRLLGSSMLGSQLLGATPTGGSVLYDDSTNNTITLVGTAGTRLSNVAAGVISATSTDAVNGSQLYPFSQKLQDVSFAVQAVGSSTSASGLTMDSAATATGGNSIAIGGGSLATLGDATAIGGGAYGSNQATALGSGANAGAPGATSIGYGSSFGTVGTYSSSLGWMARAQAANSSALGATSTASATRSVALGYGSVANVANTVSVGTTSATRKIVNVTAGDISSSTSTDVVNGSQLYATNQNVDANTTAIAANTSDLATNTSNISTLSTQIADAVKYDSTAHDTITLGGTGGTKITNVAAGDISSATSTDAVNGAQLYATNQNVAANTTAIATNASDIAQNTTDISTINTQVGTLNTQIAGAVKYDGTAHDTITLGGTAGTKITNVAAGDISSATSTDAVNGSQLYATNQNVAANATAIAANTSDIATNAAAIATNTTDIAQNTSDIGTINTQVGTLNTQVANAVKYDDATHDTITLAGTAGTKITNVAAGDISSATSTDAVNGSQLYATNQNVAANTTAIATNTRDIATNTTAIATNASNIATNTADIAQNTSDISTINTQVGTLSTQIADAVKYDGTAHDTITLAGTAGTKIANVAAGDISSATSTDAVNGSQLYATNQNVAANATAIAANTTAIATNTSNISTLNTQMADAVKYDDTEHGSMTLGGSAGTVIKNVAAAQMTADSTEAVNGSQLFAVQQSVSDQSAAIADSVRYDSSSHDKITLGASGTPVVLTNVKAGDVSASSLDAVNGSQLYAVTQDVAQNTTDIAGLTASMNDLSGGTTGLVRQDATTLALSVGATTGGSTVSFAGLDGARVLSGVANGAVNSASSEAINGSQLFHASARTAAALGGGASVDANGGVTAPSYTVGGKQVSDVGSAVSNLDDRVTQNSADIASVKGGLADVSKTAANAVAYDSADHNKVTLGGTDASAAVQMTNVAAGDLSATSTDAVNGSQLGATNARVAATESAIANFEAAGVTGLAGTGDGSAAMGTNSNASGTNSTAAGANSNASGDDSTATGAYATASGNNATAAGAHSRASGDGSAAFGGNAAASGINAIAIGGNSQASGNGSAALGGNSSATADNSVALGANSVADEANTVSVGSAGNERRVTNVAPGVNGTDATNVNQLNALRNDVNSSMTSLQRAAFGGVAAAMAMPNLMPSSPGKTVVGAGVANYKGYNAIAAGATYRTENNRWLVNGAVSVTQGGDTGVRAQVGYEF</sequence>
<evidence type="ECO:0000256" key="7">
    <source>
        <dbReference type="ARBA" id="ARBA00022729"/>
    </source>
</evidence>
<feature type="domain" description="ESPR" evidence="15">
    <location>
        <begin position="1"/>
        <end position="49"/>
    </location>
</feature>
<evidence type="ECO:0000313" key="17">
    <source>
        <dbReference type="Proteomes" id="UP000054893"/>
    </source>
</evidence>
<dbReference type="SUPFAM" id="SSF101967">
    <property type="entry name" value="Adhesin YadA, collagen-binding domain"/>
    <property type="match status" value="8"/>
</dbReference>
<feature type="domain" description="Trimeric autotransporter adhesin YadA-like stalk" evidence="14">
    <location>
        <begin position="778"/>
        <end position="815"/>
    </location>
</feature>
<name>A0A158HKN6_CABSO</name>
<evidence type="ECO:0000256" key="9">
    <source>
        <dbReference type="ARBA" id="ARBA00023136"/>
    </source>
</evidence>
<dbReference type="InterPro" id="IPR008635">
    <property type="entry name" value="Coiled_stalk_dom"/>
</dbReference>
<reference evidence="16 17" key="1">
    <citation type="submission" date="2016-01" db="EMBL/GenBank/DDBJ databases">
        <authorList>
            <person name="Oliw E.H."/>
        </authorList>
    </citation>
    <scope>NUCLEOTIDE SEQUENCE [LARGE SCALE GENOMIC DNA]</scope>
    <source>
        <strain evidence="16">LMG 22029</strain>
    </source>
</reference>
<evidence type="ECO:0000259" key="14">
    <source>
        <dbReference type="Pfam" id="PF05662"/>
    </source>
</evidence>
<feature type="domain" description="Trimeric autotransporter adhesin YadA-like stalk" evidence="14">
    <location>
        <begin position="696"/>
        <end position="740"/>
    </location>
</feature>
<feature type="domain" description="Trimeric autotransporter adhesin YadA-like head" evidence="13">
    <location>
        <begin position="260"/>
        <end position="282"/>
    </location>
</feature>
<keyword evidence="9" id="KW-0472">Membrane</keyword>
<evidence type="ECO:0000259" key="13">
    <source>
        <dbReference type="Pfam" id="PF05658"/>
    </source>
</evidence>
<gene>
    <name evidence="16" type="ORF">AWB64_04703</name>
</gene>
<feature type="domain" description="Trimeric autotransporter adhesin YadA-like stalk" evidence="14">
    <location>
        <begin position="485"/>
        <end position="529"/>
    </location>
</feature>
<dbReference type="Proteomes" id="UP000054893">
    <property type="component" value="Unassembled WGS sequence"/>
</dbReference>
<feature type="domain" description="Trimeric autotransporter adhesin YadA-like C-terminal membrane anchor" evidence="12">
    <location>
        <begin position="1268"/>
        <end position="1326"/>
    </location>
</feature>
<protein>
    <submittedName>
        <fullName evidence="16">Hemagglutinin</fullName>
    </submittedName>
</protein>
<dbReference type="Pfam" id="PF03895">
    <property type="entry name" value="YadA_anchor"/>
    <property type="match status" value="1"/>
</dbReference>
<evidence type="ECO:0000256" key="10">
    <source>
        <dbReference type="ARBA" id="ARBA00023237"/>
    </source>
</evidence>
<feature type="domain" description="Trimeric autotransporter adhesin YadA-like head" evidence="13">
    <location>
        <begin position="1144"/>
        <end position="1170"/>
    </location>
</feature>